<keyword evidence="3" id="KW-1185">Reference proteome</keyword>
<evidence type="ECO:0000313" key="2">
    <source>
        <dbReference type="EMBL" id="KAK9499829.1"/>
    </source>
</evidence>
<dbReference type="PANTHER" id="PTHR43038">
    <property type="entry name" value="ATP-BINDING CASSETTE, SUB-FAMILY H, MEMBER 1"/>
    <property type="match status" value="1"/>
</dbReference>
<evidence type="ECO:0000259" key="1">
    <source>
        <dbReference type="Pfam" id="PF00005"/>
    </source>
</evidence>
<accession>A0AAW1CQL1</accession>
<dbReference type="InterPro" id="IPR003439">
    <property type="entry name" value="ABC_transporter-like_ATP-bd"/>
</dbReference>
<dbReference type="EMBL" id="JAPXFL010000011">
    <property type="protein sequence ID" value="KAK9499829.1"/>
    <property type="molecule type" value="Genomic_DNA"/>
</dbReference>
<sequence length="59" mass="6424">MTVREGEIYCLLGASGCGKSTLLNIIVGLSEPHSGRLETTLTSRDQMGYMTQVSWVYGL</sequence>
<dbReference type="GO" id="GO:0016887">
    <property type="term" value="F:ATP hydrolysis activity"/>
    <property type="evidence" value="ECO:0007669"/>
    <property type="project" value="InterPro"/>
</dbReference>
<dbReference type="GO" id="GO:0005524">
    <property type="term" value="F:ATP binding"/>
    <property type="evidence" value="ECO:0007669"/>
    <property type="project" value="InterPro"/>
</dbReference>
<dbReference type="PANTHER" id="PTHR43038:SF3">
    <property type="entry name" value="ABC TRANSPORTER G FAMILY MEMBER 20 ISOFORM X1"/>
    <property type="match status" value="1"/>
</dbReference>
<comment type="caution">
    <text evidence="2">The sequence shown here is derived from an EMBL/GenBank/DDBJ whole genome shotgun (WGS) entry which is preliminary data.</text>
</comment>
<evidence type="ECO:0000313" key="3">
    <source>
        <dbReference type="Proteomes" id="UP001461498"/>
    </source>
</evidence>
<feature type="domain" description="ABC transporter" evidence="1">
    <location>
        <begin position="1"/>
        <end position="52"/>
    </location>
</feature>
<dbReference type="AlphaFoldDB" id="A0AAW1CQL1"/>
<dbReference type="Proteomes" id="UP001461498">
    <property type="component" value="Unassembled WGS sequence"/>
</dbReference>
<dbReference type="SUPFAM" id="SSF52540">
    <property type="entry name" value="P-loop containing nucleoside triphosphate hydrolases"/>
    <property type="match status" value="1"/>
</dbReference>
<protein>
    <recommendedName>
        <fullName evidence="1">ABC transporter domain-containing protein</fullName>
    </recommendedName>
</protein>
<organism evidence="2 3">
    <name type="scientific">Rhynocoris fuscipes</name>
    <dbReference type="NCBI Taxonomy" id="488301"/>
    <lineage>
        <taxon>Eukaryota</taxon>
        <taxon>Metazoa</taxon>
        <taxon>Ecdysozoa</taxon>
        <taxon>Arthropoda</taxon>
        <taxon>Hexapoda</taxon>
        <taxon>Insecta</taxon>
        <taxon>Pterygota</taxon>
        <taxon>Neoptera</taxon>
        <taxon>Paraneoptera</taxon>
        <taxon>Hemiptera</taxon>
        <taxon>Heteroptera</taxon>
        <taxon>Panheteroptera</taxon>
        <taxon>Cimicomorpha</taxon>
        <taxon>Reduviidae</taxon>
        <taxon>Harpactorinae</taxon>
        <taxon>Harpactorini</taxon>
        <taxon>Rhynocoris</taxon>
    </lineage>
</organism>
<name>A0AAW1CQL1_9HEMI</name>
<dbReference type="Gene3D" id="3.40.50.300">
    <property type="entry name" value="P-loop containing nucleotide triphosphate hydrolases"/>
    <property type="match status" value="1"/>
</dbReference>
<proteinExistence type="predicted"/>
<reference evidence="2 3" key="1">
    <citation type="submission" date="2022-12" db="EMBL/GenBank/DDBJ databases">
        <title>Chromosome-level genome assembly of true bugs.</title>
        <authorList>
            <person name="Ma L."/>
            <person name="Li H."/>
        </authorList>
    </citation>
    <scope>NUCLEOTIDE SEQUENCE [LARGE SCALE GENOMIC DNA]</scope>
    <source>
        <strain evidence="2">Lab_2022b</strain>
    </source>
</reference>
<dbReference type="Pfam" id="PF00005">
    <property type="entry name" value="ABC_tran"/>
    <property type="match status" value="1"/>
</dbReference>
<gene>
    <name evidence="2" type="ORF">O3M35_002790</name>
</gene>
<dbReference type="InterPro" id="IPR027417">
    <property type="entry name" value="P-loop_NTPase"/>
</dbReference>